<proteinExistence type="predicted"/>
<dbReference type="Gene3D" id="3.50.50.60">
    <property type="entry name" value="FAD/NAD(P)-binding domain"/>
    <property type="match status" value="2"/>
</dbReference>
<gene>
    <name evidence="1" type="ORF">ACFQB0_08790</name>
</gene>
<name>A0ABW1VF87_9MICO</name>
<dbReference type="SUPFAM" id="SSF51905">
    <property type="entry name" value="FAD/NAD(P)-binding domain"/>
    <property type="match status" value="1"/>
</dbReference>
<dbReference type="Gene3D" id="3.90.660.50">
    <property type="match status" value="1"/>
</dbReference>
<evidence type="ECO:0000313" key="1">
    <source>
        <dbReference type="EMBL" id="MFC6356202.1"/>
    </source>
</evidence>
<dbReference type="PANTHER" id="PTHR10668:SF105">
    <property type="entry name" value="DEHYDROGENASE-RELATED"/>
    <property type="match status" value="1"/>
</dbReference>
<accession>A0ABW1VF87</accession>
<dbReference type="InterPro" id="IPR036188">
    <property type="entry name" value="FAD/NAD-bd_sf"/>
</dbReference>
<evidence type="ECO:0000313" key="2">
    <source>
        <dbReference type="Proteomes" id="UP001596306"/>
    </source>
</evidence>
<protein>
    <submittedName>
        <fullName evidence="1">Phytoene desaturase family protein</fullName>
    </submittedName>
</protein>
<sequence length="491" mass="51434">MADVAVVGSGPNGLAAAVVAARAGLSVRVYEESPVPGGGARTEELHESGFRHDLGPAVHPMALASPFFRMFELDARVRFVTPGISFAHVLGSDSVALAHRSLDLTVADLGRDGAPWRRLFQPLVRHVDAVARATLAPPARLSGASAALVPVGLGACVDAALRGRVFREEKARALLAGLSAHAMNGGRSLAGSIVGVTLAAHAHARGWPIPIGGSQAITDALLAELSLRGGRVETGTVVRDLRELEGHSAVILDLTPHAFSDIAASDLSSRERRRACRFRFGPGVMKVDYSLDGQIPFQDARLAGASTLHIGGTAAEVESAEDAVLHGSRADRPFILLSQPTVFDPARAPAGKHVAWAYAHVPAWDDESDPEQVTRAIEEIAPGFRDLIRGATVRAAIAMPGLSRNFVGGDIGSGAVGLRQLLARPRFGPSPWRTPLPGVFLCSASTSPGPGVHGMGGYHAARHALAYLGIRDTFTRSAARREAEAGRAGYP</sequence>
<dbReference type="EMBL" id="JBHSTP010000002">
    <property type="protein sequence ID" value="MFC6356202.1"/>
    <property type="molecule type" value="Genomic_DNA"/>
</dbReference>
<dbReference type="Pfam" id="PF13450">
    <property type="entry name" value="NAD_binding_8"/>
    <property type="match status" value="1"/>
</dbReference>
<dbReference type="RefSeq" id="WP_386730292.1">
    <property type="nucleotide sequence ID" value="NZ_JBHSTP010000002.1"/>
</dbReference>
<keyword evidence="2" id="KW-1185">Reference proteome</keyword>
<dbReference type="Proteomes" id="UP001596306">
    <property type="component" value="Unassembled WGS sequence"/>
</dbReference>
<organism evidence="1 2">
    <name type="scientific">Luethyella okanaganae</name>
    <dbReference type="NCBI Taxonomy" id="69372"/>
    <lineage>
        <taxon>Bacteria</taxon>
        <taxon>Bacillati</taxon>
        <taxon>Actinomycetota</taxon>
        <taxon>Actinomycetes</taxon>
        <taxon>Micrococcales</taxon>
        <taxon>Microbacteriaceae</taxon>
        <taxon>Luethyella</taxon>
    </lineage>
</organism>
<dbReference type="PANTHER" id="PTHR10668">
    <property type="entry name" value="PHYTOENE DEHYDROGENASE"/>
    <property type="match status" value="1"/>
</dbReference>
<reference evidence="2" key="1">
    <citation type="journal article" date="2019" name="Int. J. Syst. Evol. Microbiol.">
        <title>The Global Catalogue of Microorganisms (GCM) 10K type strain sequencing project: providing services to taxonomists for standard genome sequencing and annotation.</title>
        <authorList>
            <consortium name="The Broad Institute Genomics Platform"/>
            <consortium name="The Broad Institute Genome Sequencing Center for Infectious Disease"/>
            <person name="Wu L."/>
            <person name="Ma J."/>
        </authorList>
    </citation>
    <scope>NUCLEOTIDE SEQUENCE [LARGE SCALE GENOMIC DNA]</scope>
    <source>
        <strain evidence="2">CCUG 43304</strain>
    </source>
</reference>
<dbReference type="PRINTS" id="PR00419">
    <property type="entry name" value="ADXRDTASE"/>
</dbReference>
<comment type="caution">
    <text evidence="1">The sequence shown here is derived from an EMBL/GenBank/DDBJ whole genome shotgun (WGS) entry which is preliminary data.</text>
</comment>